<evidence type="ECO:0000256" key="1">
    <source>
        <dbReference type="SAM" id="Phobius"/>
    </source>
</evidence>
<gene>
    <name evidence="2" type="ORF">MBM_04695</name>
</gene>
<evidence type="ECO:0000313" key="2">
    <source>
        <dbReference type="EMBL" id="EKD17118.1"/>
    </source>
</evidence>
<evidence type="ECO:0000313" key="3">
    <source>
        <dbReference type="Proteomes" id="UP000006753"/>
    </source>
</evidence>
<accession>K1X8U4</accession>
<dbReference type="InParanoid" id="K1X8U4"/>
<dbReference type="RefSeq" id="XP_007292584.1">
    <property type="nucleotide sequence ID" value="XM_007292522.1"/>
</dbReference>
<keyword evidence="1" id="KW-0472">Membrane</keyword>
<dbReference type="KEGG" id="mbe:MBM_04695"/>
<keyword evidence="1" id="KW-0812">Transmembrane</keyword>
<dbReference type="HOGENOM" id="CLU_1678284_0_0_1"/>
<dbReference type="OrthoDB" id="10404845at2759"/>
<sequence length="157" mass="17021">MGISINLLAKSTLRLVTRGGAQLATQSITFLVLLTQFAILRALPLVATYHMFQFLRTDGHPLLWHAVSGLFTALALHRLSLLALRLVGASLGFVGRSFEAALEMREDWAQLNQAERAMAVLSGRRAPSSVPVPVPALPVPTTLPTALRRRRATMAAS</sequence>
<dbReference type="EMBL" id="JH921437">
    <property type="protein sequence ID" value="EKD17118.1"/>
    <property type="molecule type" value="Genomic_DNA"/>
</dbReference>
<keyword evidence="1" id="KW-1133">Transmembrane helix</keyword>
<feature type="transmembrane region" description="Helical" evidence="1">
    <location>
        <begin position="21"/>
        <end position="43"/>
    </location>
</feature>
<proteinExistence type="predicted"/>
<dbReference type="AlphaFoldDB" id="K1X8U4"/>
<feature type="transmembrane region" description="Helical" evidence="1">
    <location>
        <begin position="63"/>
        <end position="87"/>
    </location>
</feature>
<keyword evidence="3" id="KW-1185">Reference proteome</keyword>
<protein>
    <submittedName>
        <fullName evidence="2">Uncharacterized protein</fullName>
    </submittedName>
</protein>
<dbReference type="Proteomes" id="UP000006753">
    <property type="component" value="Unassembled WGS sequence"/>
</dbReference>
<name>K1X8U4_MARBU</name>
<reference evidence="2 3" key="1">
    <citation type="journal article" date="2012" name="BMC Genomics">
        <title>Sequencing the genome of Marssonina brunnea reveals fungus-poplar co-evolution.</title>
        <authorList>
            <person name="Zhu S."/>
            <person name="Cao Y.-Z."/>
            <person name="Jiang C."/>
            <person name="Tan B.-Y."/>
            <person name="Wang Z."/>
            <person name="Feng S."/>
            <person name="Zhang L."/>
            <person name="Su X.-H."/>
            <person name="Brejova B."/>
            <person name="Vinar T."/>
            <person name="Xu M."/>
            <person name="Wang M.-X."/>
            <person name="Zhang S.-G."/>
            <person name="Huang M.-R."/>
            <person name="Wu R."/>
            <person name="Zhou Y."/>
        </authorList>
    </citation>
    <scope>NUCLEOTIDE SEQUENCE [LARGE SCALE GENOMIC DNA]</scope>
    <source>
        <strain evidence="2 3">MB_m1</strain>
    </source>
</reference>
<dbReference type="GeneID" id="18760630"/>
<organism evidence="2 3">
    <name type="scientific">Marssonina brunnea f. sp. multigermtubi (strain MB_m1)</name>
    <name type="common">Marssonina leaf spot fungus</name>
    <dbReference type="NCBI Taxonomy" id="1072389"/>
    <lineage>
        <taxon>Eukaryota</taxon>
        <taxon>Fungi</taxon>
        <taxon>Dikarya</taxon>
        <taxon>Ascomycota</taxon>
        <taxon>Pezizomycotina</taxon>
        <taxon>Leotiomycetes</taxon>
        <taxon>Helotiales</taxon>
        <taxon>Drepanopezizaceae</taxon>
        <taxon>Drepanopeziza</taxon>
    </lineage>
</organism>